<organism evidence="1 2">
    <name type="scientific">Curtobacterium luteum</name>
    <dbReference type="NCBI Taxonomy" id="33881"/>
    <lineage>
        <taxon>Bacteria</taxon>
        <taxon>Bacillati</taxon>
        <taxon>Actinomycetota</taxon>
        <taxon>Actinomycetes</taxon>
        <taxon>Micrococcales</taxon>
        <taxon>Microbacteriaceae</taxon>
        <taxon>Curtobacterium</taxon>
    </lineage>
</organism>
<accession>A0A175S196</accession>
<dbReference type="OrthoDB" id="5023862at2"/>
<dbReference type="STRING" id="33881.NS184_01435"/>
<dbReference type="AlphaFoldDB" id="A0A175S196"/>
<protein>
    <submittedName>
        <fullName evidence="1">Uncharacterized protein</fullName>
    </submittedName>
</protein>
<comment type="caution">
    <text evidence="1">The sequence shown here is derived from an EMBL/GenBank/DDBJ whole genome shotgun (WGS) entry which is preliminary data.</text>
</comment>
<reference evidence="1 2" key="1">
    <citation type="journal article" date="2016" name="Front. Microbiol.">
        <title>Genomic Resource of Rice Seed Associated Bacteria.</title>
        <authorList>
            <person name="Midha S."/>
            <person name="Bansal K."/>
            <person name="Sharma S."/>
            <person name="Kumar N."/>
            <person name="Patil P.P."/>
            <person name="Chaudhry V."/>
            <person name="Patil P.B."/>
        </authorList>
    </citation>
    <scope>NUCLEOTIDE SEQUENCE [LARGE SCALE GENOMIC DNA]</scope>
    <source>
        <strain evidence="1 2">NS184</strain>
    </source>
</reference>
<dbReference type="EMBL" id="LDQC01000008">
    <property type="protein sequence ID" value="KTR10747.1"/>
    <property type="molecule type" value="Genomic_DNA"/>
</dbReference>
<sequence>MQNRDFPFGGSYVSGTTRRDELGSYAVTAAQRPLGTYTGVTVAGPLGRFVDTQATRGTTATGSVRTATGSFRTATGSLRTATGSFRTA</sequence>
<evidence type="ECO:0000313" key="1">
    <source>
        <dbReference type="EMBL" id="KTR10747.1"/>
    </source>
</evidence>
<proteinExistence type="predicted"/>
<gene>
    <name evidence="1" type="ORF">NS184_01435</name>
</gene>
<dbReference type="RefSeq" id="WP_058724366.1">
    <property type="nucleotide sequence ID" value="NZ_LDQC01000008.1"/>
</dbReference>
<dbReference type="Proteomes" id="UP000078252">
    <property type="component" value="Unassembled WGS sequence"/>
</dbReference>
<dbReference type="PATRIC" id="fig|33881.3.peg.3162"/>
<evidence type="ECO:0000313" key="2">
    <source>
        <dbReference type="Proteomes" id="UP000078252"/>
    </source>
</evidence>
<name>A0A175S196_9MICO</name>